<dbReference type="Proteomes" id="UP001165960">
    <property type="component" value="Unassembled WGS sequence"/>
</dbReference>
<name>A0ACC2SPR8_9FUNG</name>
<proteinExistence type="predicted"/>
<gene>
    <name evidence="1" type="ORF">DSO57_1031556</name>
</gene>
<comment type="caution">
    <text evidence="1">The sequence shown here is derived from an EMBL/GenBank/DDBJ whole genome shotgun (WGS) entry which is preliminary data.</text>
</comment>
<accession>A0ACC2SPR8</accession>
<dbReference type="EMBL" id="QTSX02004488">
    <property type="protein sequence ID" value="KAJ9064358.1"/>
    <property type="molecule type" value="Genomic_DNA"/>
</dbReference>
<evidence type="ECO:0000313" key="1">
    <source>
        <dbReference type="EMBL" id="KAJ9064358.1"/>
    </source>
</evidence>
<organism evidence="1 2">
    <name type="scientific">Entomophthora muscae</name>
    <dbReference type="NCBI Taxonomy" id="34485"/>
    <lineage>
        <taxon>Eukaryota</taxon>
        <taxon>Fungi</taxon>
        <taxon>Fungi incertae sedis</taxon>
        <taxon>Zoopagomycota</taxon>
        <taxon>Entomophthoromycotina</taxon>
        <taxon>Entomophthoromycetes</taxon>
        <taxon>Entomophthorales</taxon>
        <taxon>Entomophthoraceae</taxon>
        <taxon>Entomophthora</taxon>
    </lineage>
</organism>
<evidence type="ECO:0000313" key="2">
    <source>
        <dbReference type="Proteomes" id="UP001165960"/>
    </source>
</evidence>
<reference evidence="1" key="1">
    <citation type="submission" date="2022-04" db="EMBL/GenBank/DDBJ databases">
        <title>Genome of the entomopathogenic fungus Entomophthora muscae.</title>
        <authorList>
            <person name="Elya C."/>
            <person name="Lovett B.R."/>
            <person name="Lee E."/>
            <person name="Macias A.M."/>
            <person name="Hajek A.E."/>
            <person name="De Bivort B.L."/>
            <person name="Kasson M.T."/>
            <person name="De Fine Licht H.H."/>
            <person name="Stajich J.E."/>
        </authorList>
    </citation>
    <scope>NUCLEOTIDE SEQUENCE</scope>
    <source>
        <strain evidence="1">Berkeley</strain>
    </source>
</reference>
<sequence length="156" mass="17075">MRNKFGINMLISTPGGLSAVGMSSSQDKGSILDLITWGASRERGTTSGPGVAFDSPGYLMHIFNVFLERKLVMVSKVNSDEGGQLGPIKVAAYDVRKRLGAPVARENSMGSLYNKRLAAQAKWELATWGFNKDDVKHKSSWMAEREPLKLKDAKAE</sequence>
<protein>
    <submittedName>
        <fullName evidence="1">Uncharacterized protein</fullName>
    </submittedName>
</protein>
<keyword evidence="2" id="KW-1185">Reference proteome</keyword>